<evidence type="ECO:0000256" key="1">
    <source>
        <dbReference type="ARBA" id="ARBA00023235"/>
    </source>
</evidence>
<protein>
    <submittedName>
        <fullName evidence="3">Tautomerase family protein</fullName>
    </submittedName>
</protein>
<accession>A0ABW1MMH1</accession>
<keyword evidence="4" id="KW-1185">Reference proteome</keyword>
<dbReference type="RefSeq" id="WP_031058785.1">
    <property type="nucleotide sequence ID" value="NZ_JBHSPX010000004.1"/>
</dbReference>
<sequence>MPHVNIKHFPKDFTEEQHHRLAEAVTTVVMEHFGVHDGAVSIALEPVAKADWNESVGVPELTDRRHLLIKAPNYRN</sequence>
<evidence type="ECO:0000313" key="4">
    <source>
        <dbReference type="Proteomes" id="UP001596139"/>
    </source>
</evidence>
<dbReference type="Pfam" id="PF01361">
    <property type="entry name" value="Tautomerase"/>
    <property type="match status" value="1"/>
</dbReference>
<dbReference type="EMBL" id="JBHSPX010000004">
    <property type="protein sequence ID" value="MFC6064167.1"/>
    <property type="molecule type" value="Genomic_DNA"/>
</dbReference>
<dbReference type="InterPro" id="IPR014347">
    <property type="entry name" value="Tautomerase/MIF_sf"/>
</dbReference>
<keyword evidence="1" id="KW-0413">Isomerase</keyword>
<dbReference type="Proteomes" id="UP001596139">
    <property type="component" value="Unassembled WGS sequence"/>
</dbReference>
<dbReference type="Gene3D" id="3.30.429.10">
    <property type="entry name" value="Macrophage Migration Inhibitory Factor"/>
    <property type="match status" value="1"/>
</dbReference>
<dbReference type="SUPFAM" id="SSF55331">
    <property type="entry name" value="Tautomerase/MIF"/>
    <property type="match status" value="1"/>
</dbReference>
<feature type="domain" description="4-oxalocrotonate tautomerase-like" evidence="2">
    <location>
        <begin position="2"/>
        <end position="52"/>
    </location>
</feature>
<proteinExistence type="predicted"/>
<evidence type="ECO:0000313" key="3">
    <source>
        <dbReference type="EMBL" id="MFC6064167.1"/>
    </source>
</evidence>
<evidence type="ECO:0000259" key="2">
    <source>
        <dbReference type="Pfam" id="PF01361"/>
    </source>
</evidence>
<reference evidence="4" key="1">
    <citation type="journal article" date="2019" name="Int. J. Syst. Evol. Microbiol.">
        <title>The Global Catalogue of Microorganisms (GCM) 10K type strain sequencing project: providing services to taxonomists for standard genome sequencing and annotation.</title>
        <authorList>
            <consortium name="The Broad Institute Genomics Platform"/>
            <consortium name="The Broad Institute Genome Sequencing Center for Infectious Disease"/>
            <person name="Wu L."/>
            <person name="Ma J."/>
        </authorList>
    </citation>
    <scope>NUCLEOTIDE SEQUENCE [LARGE SCALE GENOMIC DNA]</scope>
    <source>
        <strain evidence="4">CGMCC 1.15180</strain>
    </source>
</reference>
<name>A0ABW1MMH1_9ACTN</name>
<organism evidence="3 4">
    <name type="scientific">Streptomyces ochraceiscleroticus</name>
    <dbReference type="NCBI Taxonomy" id="47761"/>
    <lineage>
        <taxon>Bacteria</taxon>
        <taxon>Bacillati</taxon>
        <taxon>Actinomycetota</taxon>
        <taxon>Actinomycetes</taxon>
        <taxon>Kitasatosporales</taxon>
        <taxon>Streptomycetaceae</taxon>
        <taxon>Streptomyces</taxon>
    </lineage>
</organism>
<comment type="caution">
    <text evidence="3">The sequence shown here is derived from an EMBL/GenBank/DDBJ whole genome shotgun (WGS) entry which is preliminary data.</text>
</comment>
<gene>
    <name evidence="3" type="ORF">ACFP4F_16650</name>
</gene>
<dbReference type="InterPro" id="IPR004370">
    <property type="entry name" value="4-OT-like_dom"/>
</dbReference>